<dbReference type="AlphaFoldDB" id="A0AB38EUY3"/>
<evidence type="ECO:0000313" key="3">
    <source>
        <dbReference type="Proteomes" id="UP000250385"/>
    </source>
</evidence>
<gene>
    <name evidence="2" type="ORF">NCTC10279_01699</name>
</gene>
<evidence type="ECO:0000313" key="2">
    <source>
        <dbReference type="EMBL" id="SPX29449.1"/>
    </source>
</evidence>
<name>A0AB38EUY3_ECOLX</name>
<evidence type="ECO:0000256" key="1">
    <source>
        <dbReference type="SAM" id="MobiDB-lite"/>
    </source>
</evidence>
<reference evidence="2 3" key="1">
    <citation type="submission" date="2018-06" db="EMBL/GenBank/DDBJ databases">
        <authorList>
            <consortium name="Pathogen Informatics"/>
            <person name="Doyle S."/>
        </authorList>
    </citation>
    <scope>NUCLEOTIDE SEQUENCE [LARGE SCALE GENOMIC DNA]</scope>
    <source>
        <strain evidence="2 3">NCTC10279</strain>
    </source>
</reference>
<proteinExistence type="predicted"/>
<dbReference type="Proteomes" id="UP000250385">
    <property type="component" value="Unassembled WGS sequence"/>
</dbReference>
<feature type="region of interest" description="Disordered" evidence="1">
    <location>
        <begin position="109"/>
        <end position="129"/>
    </location>
</feature>
<sequence>MSDNTIPEYLQPALAQLEKARVAHLENARLMDETVTAIERAEQEKNALTQADGNDADDWRTAFRAAGGVLSDELKQRHIERVARRELVQEYDNLAVVLNFERERLKGACDSTATEPPRESWRLNSLRKR</sequence>
<dbReference type="EMBL" id="UASG01000009">
    <property type="protein sequence ID" value="SPX29449.1"/>
    <property type="molecule type" value="Genomic_DNA"/>
</dbReference>
<accession>A0AB38EUY3</accession>
<protein>
    <submittedName>
        <fullName evidence="2">Glycoprotein 3</fullName>
    </submittedName>
</protein>
<dbReference type="Gene3D" id="1.20.58.1090">
    <property type="entry name" value="Phage polarity suppression protein monomer"/>
    <property type="match status" value="1"/>
</dbReference>
<comment type="caution">
    <text evidence="2">The sequence shown here is derived from an EMBL/GenBank/DDBJ whole genome shotgun (WGS) entry which is preliminary data.</text>
</comment>
<organism evidence="2 3">
    <name type="scientific">Escherichia coli</name>
    <dbReference type="NCBI Taxonomy" id="562"/>
    <lineage>
        <taxon>Bacteria</taxon>
        <taxon>Pseudomonadati</taxon>
        <taxon>Pseudomonadota</taxon>
        <taxon>Gammaproteobacteria</taxon>
        <taxon>Enterobacterales</taxon>
        <taxon>Enterobacteriaceae</taxon>
        <taxon>Escherichia</taxon>
    </lineage>
</organism>